<dbReference type="EMBL" id="CP073078">
    <property type="protein sequence ID" value="QUD89554.1"/>
    <property type="molecule type" value="Genomic_DNA"/>
</dbReference>
<keyword evidence="2" id="KW-1185">Reference proteome</keyword>
<name>A0A975G2G2_9CAUL</name>
<sequence length="205" mass="22549">MSERQVFINCPFSVDYQDHFRAIVFAVIRSGYTPRCARENDDGAEIRFNKICRIIEDCDYGVHDISKTEPDPGSGLPRFNMPLELGLFLGAKKYGSKKQKAKNALILDREAFRYQQFISDIAGQDIHAHNGDVAKLIGEVATWLRDAAPQDGVPGGVAIAAEYQAFLADLPSLCADKQLDPDEITFKDVTLLAAAWIVATAKAAA</sequence>
<dbReference type="AlphaFoldDB" id="A0A975G2G2"/>
<dbReference type="KEGG" id="caul:KCG34_06645"/>
<organism evidence="1 2">
    <name type="scientific">Phenylobacterium montanum</name>
    <dbReference type="NCBI Taxonomy" id="2823693"/>
    <lineage>
        <taxon>Bacteria</taxon>
        <taxon>Pseudomonadati</taxon>
        <taxon>Pseudomonadota</taxon>
        <taxon>Alphaproteobacteria</taxon>
        <taxon>Caulobacterales</taxon>
        <taxon>Caulobacteraceae</taxon>
        <taxon>Phenylobacterium</taxon>
    </lineage>
</organism>
<accession>A0A975G2G2</accession>
<proteinExistence type="predicted"/>
<dbReference type="Proteomes" id="UP000676409">
    <property type="component" value="Chromosome"/>
</dbReference>
<gene>
    <name evidence="1" type="ORF">KCG34_06645</name>
</gene>
<protein>
    <submittedName>
        <fullName evidence="1">Uncharacterized protein</fullName>
    </submittedName>
</protein>
<evidence type="ECO:0000313" key="2">
    <source>
        <dbReference type="Proteomes" id="UP000676409"/>
    </source>
</evidence>
<dbReference type="RefSeq" id="WP_211939606.1">
    <property type="nucleotide sequence ID" value="NZ_CP073078.1"/>
</dbReference>
<reference evidence="1" key="1">
    <citation type="submission" date="2021-04" db="EMBL/GenBank/DDBJ databases">
        <title>The complete genome sequence of Caulobacter sp. S6.</title>
        <authorList>
            <person name="Tang Y."/>
            <person name="Ouyang W."/>
            <person name="Liu Q."/>
            <person name="Huang B."/>
            <person name="Guo Z."/>
            <person name="Lei P."/>
        </authorList>
    </citation>
    <scope>NUCLEOTIDE SEQUENCE</scope>
    <source>
        <strain evidence="1">S6</strain>
    </source>
</reference>
<evidence type="ECO:0000313" key="1">
    <source>
        <dbReference type="EMBL" id="QUD89554.1"/>
    </source>
</evidence>